<proteinExistence type="predicted"/>
<protein>
    <submittedName>
        <fullName evidence="1">Uncharacterized protein</fullName>
    </submittedName>
</protein>
<accession>A0A0A8ZRT5</accession>
<evidence type="ECO:0000313" key="1">
    <source>
        <dbReference type="EMBL" id="JAD40418.1"/>
    </source>
</evidence>
<sequence>MAVCLSCLHQYSVGQTCHQRLDHGTPTHFI</sequence>
<organism evidence="1">
    <name type="scientific">Arundo donax</name>
    <name type="common">Giant reed</name>
    <name type="synonym">Donax arundinaceus</name>
    <dbReference type="NCBI Taxonomy" id="35708"/>
    <lineage>
        <taxon>Eukaryota</taxon>
        <taxon>Viridiplantae</taxon>
        <taxon>Streptophyta</taxon>
        <taxon>Embryophyta</taxon>
        <taxon>Tracheophyta</taxon>
        <taxon>Spermatophyta</taxon>
        <taxon>Magnoliopsida</taxon>
        <taxon>Liliopsida</taxon>
        <taxon>Poales</taxon>
        <taxon>Poaceae</taxon>
        <taxon>PACMAD clade</taxon>
        <taxon>Arundinoideae</taxon>
        <taxon>Arundineae</taxon>
        <taxon>Arundo</taxon>
    </lineage>
</organism>
<dbReference type="AlphaFoldDB" id="A0A0A8ZRT5"/>
<dbReference type="EMBL" id="GBRH01257477">
    <property type="protein sequence ID" value="JAD40418.1"/>
    <property type="molecule type" value="Transcribed_RNA"/>
</dbReference>
<reference evidence="1" key="2">
    <citation type="journal article" date="2015" name="Data Brief">
        <title>Shoot transcriptome of the giant reed, Arundo donax.</title>
        <authorList>
            <person name="Barrero R.A."/>
            <person name="Guerrero F.D."/>
            <person name="Moolhuijzen P."/>
            <person name="Goolsby J.A."/>
            <person name="Tidwell J."/>
            <person name="Bellgard S.E."/>
            <person name="Bellgard M.I."/>
        </authorList>
    </citation>
    <scope>NUCLEOTIDE SEQUENCE</scope>
    <source>
        <tissue evidence="1">Shoot tissue taken approximately 20 cm above the soil surface</tissue>
    </source>
</reference>
<name>A0A0A8ZRT5_ARUDO</name>
<reference evidence="1" key="1">
    <citation type="submission" date="2014-09" db="EMBL/GenBank/DDBJ databases">
        <authorList>
            <person name="Magalhaes I.L.F."/>
            <person name="Oliveira U."/>
            <person name="Santos F.R."/>
            <person name="Vidigal T.H.D.A."/>
            <person name="Brescovit A.D."/>
            <person name="Santos A.J."/>
        </authorList>
    </citation>
    <scope>NUCLEOTIDE SEQUENCE</scope>
    <source>
        <tissue evidence="1">Shoot tissue taken approximately 20 cm above the soil surface</tissue>
    </source>
</reference>